<dbReference type="PANTHER" id="PTHR43024:SF1">
    <property type="entry name" value="UDP-N-ACETYLMURAMOYL-TRIPEPTIDE--D-ALANYL-D-ALANINE LIGASE"/>
    <property type="match status" value="1"/>
</dbReference>
<dbReference type="Pfam" id="PF08245">
    <property type="entry name" value="Mur_ligase_M"/>
    <property type="match status" value="1"/>
</dbReference>
<keyword evidence="3 10" id="KW-0132">Cell division</keyword>
<sequence>MITLDELYALYKKSSAVTIDSRKIQGGELFFAFSGENFNAATLALQAVQNGALAVIVEDENFADVQQNIYYVPSTLQTLQNLAKYHRQQLSIPIIALTGSNGKTTTKELIHAVLSQKFNVQYTLGNLNNHIGVPLTLLSINEKHEMAIVEMGANHQQEIALLCEIAQPDYGYITNFGKAHLEGFGGFEGVIKGKSEMYSYLMAHQKTILVNAEDEIQVEKTKGYSPKISFGNEWLHTVNYGFEEIVQAHRVGVRYKNRDIWSQLTGVYNYTNLCAAVALGLHFEVELEKIQQGITNYFPSNMRSQIEKRGAYNIIVDTYNANPSSMELSLKNFKDFEGYKIAILGDMLELGEVSHKEHKKIYQFAKGLGIDEIYTVGKFFMEINHEKSFEKTQELAQYLAKNPLLQGHVLLKGSRGMKLEQLLDEVRKV</sequence>
<dbReference type="GO" id="GO:0005524">
    <property type="term" value="F:ATP binding"/>
    <property type="evidence" value="ECO:0007669"/>
    <property type="project" value="UniProtKB-UniRule"/>
</dbReference>
<dbReference type="GO" id="GO:0009252">
    <property type="term" value="P:peptidoglycan biosynthetic process"/>
    <property type="evidence" value="ECO:0007669"/>
    <property type="project" value="UniProtKB-UniRule"/>
</dbReference>
<keyword evidence="8 10" id="KW-0131">Cell cycle</keyword>
<evidence type="ECO:0000256" key="10">
    <source>
        <dbReference type="HAMAP-Rule" id="MF_02019"/>
    </source>
</evidence>
<dbReference type="InterPro" id="IPR035911">
    <property type="entry name" value="MurE/MurF_N"/>
</dbReference>
<evidence type="ECO:0000256" key="8">
    <source>
        <dbReference type="ARBA" id="ARBA00023306"/>
    </source>
</evidence>
<evidence type="ECO:0000256" key="3">
    <source>
        <dbReference type="ARBA" id="ARBA00022618"/>
    </source>
</evidence>
<dbReference type="UniPathway" id="UPA00219"/>
<evidence type="ECO:0000259" key="13">
    <source>
        <dbReference type="Pfam" id="PF02875"/>
    </source>
</evidence>
<dbReference type="GO" id="GO:0051301">
    <property type="term" value="P:cell division"/>
    <property type="evidence" value="ECO:0007669"/>
    <property type="project" value="UniProtKB-KW"/>
</dbReference>
<evidence type="ECO:0000256" key="2">
    <source>
        <dbReference type="ARBA" id="ARBA00022598"/>
    </source>
</evidence>
<dbReference type="InterPro" id="IPR036565">
    <property type="entry name" value="Mur-like_cat_sf"/>
</dbReference>
<feature type="domain" description="Mur ligase N-terminal catalytic" evidence="12">
    <location>
        <begin position="16"/>
        <end position="85"/>
    </location>
</feature>
<protein>
    <recommendedName>
        <fullName evidence="10 11">UDP-N-acetylmuramoyl-tripeptide--D-alanyl-D-alanine ligase</fullName>
        <ecNumber evidence="10 11">6.3.2.10</ecNumber>
    </recommendedName>
    <alternativeName>
        <fullName evidence="10">D-alanyl-D-alanine-adding enzyme</fullName>
    </alternativeName>
</protein>
<keyword evidence="1 10" id="KW-0963">Cytoplasm</keyword>
<comment type="similarity">
    <text evidence="10">Belongs to the MurCDEF family. MurF subfamily.</text>
</comment>
<dbReference type="InterPro" id="IPR036615">
    <property type="entry name" value="Mur_ligase_C_dom_sf"/>
</dbReference>
<feature type="domain" description="Mur ligase C-terminal" evidence="13">
    <location>
        <begin position="308"/>
        <end position="384"/>
    </location>
</feature>
<feature type="binding site" evidence="10">
    <location>
        <begin position="99"/>
        <end position="105"/>
    </location>
    <ligand>
        <name>ATP</name>
        <dbReference type="ChEBI" id="CHEBI:30616"/>
    </ligand>
</feature>
<dbReference type="SUPFAM" id="SSF63418">
    <property type="entry name" value="MurE/MurF N-terminal domain"/>
    <property type="match status" value="1"/>
</dbReference>
<dbReference type="Pfam" id="PF02875">
    <property type="entry name" value="Mur_ligase_C"/>
    <property type="match status" value="1"/>
</dbReference>
<dbReference type="NCBIfam" id="TIGR01143">
    <property type="entry name" value="murF"/>
    <property type="match status" value="1"/>
</dbReference>
<proteinExistence type="inferred from homology"/>
<dbReference type="InterPro" id="IPR051046">
    <property type="entry name" value="MurCDEF_CellWall_CoF430Synth"/>
</dbReference>
<dbReference type="SUPFAM" id="SSF53623">
    <property type="entry name" value="MurD-like peptide ligases, catalytic domain"/>
    <property type="match status" value="1"/>
</dbReference>
<evidence type="ECO:0000313" key="15">
    <source>
        <dbReference type="EMBL" id="SSZ55979.1"/>
    </source>
</evidence>
<dbReference type="Proteomes" id="UP000255515">
    <property type="component" value="Unassembled WGS sequence"/>
</dbReference>
<dbReference type="InterPro" id="IPR013221">
    <property type="entry name" value="Mur_ligase_cen"/>
</dbReference>
<dbReference type="PANTHER" id="PTHR43024">
    <property type="entry name" value="UDP-N-ACETYLMURAMOYL-TRIPEPTIDE--D-ALANYL-D-ALANINE LIGASE"/>
    <property type="match status" value="1"/>
</dbReference>
<dbReference type="Gene3D" id="3.90.190.20">
    <property type="entry name" value="Mur ligase, C-terminal domain"/>
    <property type="match status" value="1"/>
</dbReference>
<dbReference type="Gene3D" id="3.40.1190.10">
    <property type="entry name" value="Mur-like, catalytic domain"/>
    <property type="match status" value="1"/>
</dbReference>
<keyword evidence="2 10" id="KW-0436">Ligase</keyword>
<keyword evidence="4 10" id="KW-0547">Nucleotide-binding</keyword>
<dbReference type="InterPro" id="IPR004101">
    <property type="entry name" value="Mur_ligase_C"/>
</dbReference>
<comment type="pathway">
    <text evidence="10 11">Cell wall biogenesis; peptidoglycan biosynthesis.</text>
</comment>
<dbReference type="HAMAP" id="MF_02019">
    <property type="entry name" value="MurF"/>
    <property type="match status" value="1"/>
</dbReference>
<dbReference type="Gene3D" id="3.40.1390.10">
    <property type="entry name" value="MurE/MurF, N-terminal domain"/>
    <property type="match status" value="1"/>
</dbReference>
<gene>
    <name evidence="10 15" type="primary">murF</name>
    <name evidence="15" type="ORF">NCTC11661_01379</name>
</gene>
<dbReference type="InterPro" id="IPR000713">
    <property type="entry name" value="Mur_ligase_N"/>
</dbReference>
<keyword evidence="5 10" id="KW-0067">ATP-binding</keyword>
<dbReference type="RefSeq" id="WP_002688605.1">
    <property type="nucleotide sequence ID" value="NZ_UFTJ01000002.1"/>
</dbReference>
<evidence type="ECO:0000256" key="1">
    <source>
        <dbReference type="ARBA" id="ARBA00022490"/>
    </source>
</evidence>
<feature type="domain" description="Mur ligase central" evidence="14">
    <location>
        <begin position="98"/>
        <end position="279"/>
    </location>
</feature>
<dbReference type="SUPFAM" id="SSF53244">
    <property type="entry name" value="MurD-like peptide ligases, peptide-binding domain"/>
    <property type="match status" value="1"/>
</dbReference>
<dbReference type="EMBL" id="UFTJ01000002">
    <property type="protein sequence ID" value="SSZ55979.1"/>
    <property type="molecule type" value="Genomic_DNA"/>
</dbReference>
<reference evidence="15 16" key="1">
    <citation type="submission" date="2018-06" db="EMBL/GenBank/DDBJ databases">
        <authorList>
            <consortium name="Pathogen Informatics"/>
            <person name="Doyle S."/>
        </authorList>
    </citation>
    <scope>NUCLEOTIDE SEQUENCE [LARGE SCALE GENOMIC DNA]</scope>
    <source>
        <strain evidence="15 16">NCTC11661</strain>
    </source>
</reference>
<dbReference type="GO" id="GO:0047480">
    <property type="term" value="F:UDP-N-acetylmuramoyl-tripeptide-D-alanyl-D-alanine ligase activity"/>
    <property type="evidence" value="ECO:0007669"/>
    <property type="project" value="UniProtKB-UniRule"/>
</dbReference>
<evidence type="ECO:0000259" key="12">
    <source>
        <dbReference type="Pfam" id="PF01225"/>
    </source>
</evidence>
<evidence type="ECO:0000259" key="14">
    <source>
        <dbReference type="Pfam" id="PF08245"/>
    </source>
</evidence>
<name>A0A376C1T9_9FLAO</name>
<keyword evidence="9 10" id="KW-0961">Cell wall biogenesis/degradation</keyword>
<dbReference type="GO" id="GO:0071555">
    <property type="term" value="P:cell wall organization"/>
    <property type="evidence" value="ECO:0007669"/>
    <property type="project" value="UniProtKB-KW"/>
</dbReference>
<organism evidence="15 16">
    <name type="scientific">Bergeyella zoohelcum</name>
    <dbReference type="NCBI Taxonomy" id="1015"/>
    <lineage>
        <taxon>Bacteria</taxon>
        <taxon>Pseudomonadati</taxon>
        <taxon>Bacteroidota</taxon>
        <taxon>Flavobacteriia</taxon>
        <taxon>Flavobacteriales</taxon>
        <taxon>Weeksellaceae</taxon>
        <taxon>Bergeyella</taxon>
    </lineage>
</organism>
<keyword evidence="6 10" id="KW-0133">Cell shape</keyword>
<comment type="catalytic activity">
    <reaction evidence="10 11">
        <text>D-alanyl-D-alanine + UDP-N-acetyl-alpha-D-muramoyl-L-alanyl-gamma-D-glutamyl-meso-2,6-diaminopimelate + ATP = UDP-N-acetyl-alpha-D-muramoyl-L-alanyl-gamma-D-glutamyl-meso-2,6-diaminopimeloyl-D-alanyl-D-alanine + ADP + phosphate + H(+)</text>
        <dbReference type="Rhea" id="RHEA:28374"/>
        <dbReference type="ChEBI" id="CHEBI:15378"/>
        <dbReference type="ChEBI" id="CHEBI:30616"/>
        <dbReference type="ChEBI" id="CHEBI:43474"/>
        <dbReference type="ChEBI" id="CHEBI:57822"/>
        <dbReference type="ChEBI" id="CHEBI:61386"/>
        <dbReference type="ChEBI" id="CHEBI:83905"/>
        <dbReference type="ChEBI" id="CHEBI:456216"/>
        <dbReference type="EC" id="6.3.2.10"/>
    </reaction>
</comment>
<evidence type="ECO:0000256" key="7">
    <source>
        <dbReference type="ARBA" id="ARBA00022984"/>
    </source>
</evidence>
<evidence type="ECO:0000256" key="5">
    <source>
        <dbReference type="ARBA" id="ARBA00022840"/>
    </source>
</evidence>
<dbReference type="Pfam" id="PF01225">
    <property type="entry name" value="Mur_ligase"/>
    <property type="match status" value="1"/>
</dbReference>
<dbReference type="AlphaFoldDB" id="A0A376C1T9"/>
<comment type="subcellular location">
    <subcellularLocation>
        <location evidence="10 11">Cytoplasm</location>
    </subcellularLocation>
</comment>
<evidence type="ECO:0000313" key="16">
    <source>
        <dbReference type="Proteomes" id="UP000255515"/>
    </source>
</evidence>
<evidence type="ECO:0000256" key="11">
    <source>
        <dbReference type="RuleBase" id="RU004136"/>
    </source>
</evidence>
<dbReference type="GO" id="GO:0008360">
    <property type="term" value="P:regulation of cell shape"/>
    <property type="evidence" value="ECO:0007669"/>
    <property type="project" value="UniProtKB-KW"/>
</dbReference>
<dbReference type="GO" id="GO:0008766">
    <property type="term" value="F:UDP-N-acetylmuramoylalanyl-D-glutamyl-2,6-diaminopimelate-D-alanyl-D-alanine ligase activity"/>
    <property type="evidence" value="ECO:0007669"/>
    <property type="project" value="RHEA"/>
</dbReference>
<dbReference type="EC" id="6.3.2.10" evidence="10 11"/>
<accession>A0A376C1T9</accession>
<keyword evidence="7 10" id="KW-0573">Peptidoglycan synthesis</keyword>
<evidence type="ECO:0000256" key="6">
    <source>
        <dbReference type="ARBA" id="ARBA00022960"/>
    </source>
</evidence>
<evidence type="ECO:0000256" key="9">
    <source>
        <dbReference type="ARBA" id="ARBA00023316"/>
    </source>
</evidence>
<dbReference type="GO" id="GO:0005737">
    <property type="term" value="C:cytoplasm"/>
    <property type="evidence" value="ECO:0007669"/>
    <property type="project" value="UniProtKB-SubCell"/>
</dbReference>
<dbReference type="InterPro" id="IPR005863">
    <property type="entry name" value="UDP-N-AcMur_synth"/>
</dbReference>
<comment type="function">
    <text evidence="10 11">Involved in cell wall formation. Catalyzes the final step in the synthesis of UDP-N-acetylmuramoyl-pentapeptide, the precursor of murein.</text>
</comment>
<evidence type="ECO:0000256" key="4">
    <source>
        <dbReference type="ARBA" id="ARBA00022741"/>
    </source>
</evidence>